<dbReference type="EMBL" id="JMIR01000038">
    <property type="protein sequence ID" value="KEO81402.1"/>
    <property type="molecule type" value="Genomic_DNA"/>
</dbReference>
<evidence type="ECO:0000313" key="3">
    <source>
        <dbReference type="Proteomes" id="UP000027931"/>
    </source>
</evidence>
<evidence type="ECO:0000313" key="2">
    <source>
        <dbReference type="EMBL" id="KEO81402.1"/>
    </source>
</evidence>
<gene>
    <name evidence="2" type="ORF">EL26_20930</name>
</gene>
<dbReference type="InterPro" id="IPR036873">
    <property type="entry name" value="Rhodanese-like_dom_sf"/>
</dbReference>
<dbReference type="OrthoDB" id="9800872at2"/>
<dbReference type="PANTHER" id="PTHR43031">
    <property type="entry name" value="FAD-DEPENDENT OXIDOREDUCTASE"/>
    <property type="match status" value="1"/>
</dbReference>
<dbReference type="AlphaFoldDB" id="A0A074M5W2"/>
<dbReference type="InterPro" id="IPR001763">
    <property type="entry name" value="Rhodanese-like_dom"/>
</dbReference>
<dbReference type="PANTHER" id="PTHR43031:SF17">
    <property type="entry name" value="SULFURTRANSFERASE YTWF-RELATED"/>
    <property type="match status" value="1"/>
</dbReference>
<dbReference type="PROSITE" id="PS50206">
    <property type="entry name" value="RHODANESE_3"/>
    <property type="match status" value="1"/>
</dbReference>
<dbReference type="Pfam" id="PF00581">
    <property type="entry name" value="Rhodanese"/>
    <property type="match status" value="1"/>
</dbReference>
<sequence>MSTIINIIPLDVQERLARGEIMNIIDVREPEETATGMIPGAKHIRLSEIPQRKNEIAPDVETILVCRSGNRSGQACEYLAAQGFRNVKNMMGGMLGWKGPVQR</sequence>
<keyword evidence="2" id="KW-0808">Transferase</keyword>
<comment type="caution">
    <text evidence="2">The sequence shown here is derived from an EMBL/GenBank/DDBJ whole genome shotgun (WGS) entry which is preliminary data.</text>
</comment>
<dbReference type="GO" id="GO:0016740">
    <property type="term" value="F:transferase activity"/>
    <property type="evidence" value="ECO:0007669"/>
    <property type="project" value="UniProtKB-KW"/>
</dbReference>
<dbReference type="STRING" id="1157490.EL26_20930"/>
<dbReference type="Proteomes" id="UP000027931">
    <property type="component" value="Unassembled WGS sequence"/>
</dbReference>
<dbReference type="Gene3D" id="3.40.250.10">
    <property type="entry name" value="Rhodanese-like domain"/>
    <property type="match status" value="1"/>
</dbReference>
<dbReference type="SUPFAM" id="SSF52821">
    <property type="entry name" value="Rhodanese/Cell cycle control phosphatase"/>
    <property type="match status" value="1"/>
</dbReference>
<name>A0A074M5W2_9BACL</name>
<proteinExistence type="predicted"/>
<evidence type="ECO:0000259" key="1">
    <source>
        <dbReference type="PROSITE" id="PS50206"/>
    </source>
</evidence>
<feature type="domain" description="Rhodanese" evidence="1">
    <location>
        <begin position="24"/>
        <end position="103"/>
    </location>
</feature>
<dbReference type="eggNOG" id="COG0607">
    <property type="taxonomic scope" value="Bacteria"/>
</dbReference>
<dbReference type="CDD" id="cd00158">
    <property type="entry name" value="RHOD"/>
    <property type="match status" value="1"/>
</dbReference>
<organism evidence="2 3">
    <name type="scientific">Tumebacillus flagellatus</name>
    <dbReference type="NCBI Taxonomy" id="1157490"/>
    <lineage>
        <taxon>Bacteria</taxon>
        <taxon>Bacillati</taxon>
        <taxon>Bacillota</taxon>
        <taxon>Bacilli</taxon>
        <taxon>Bacillales</taxon>
        <taxon>Alicyclobacillaceae</taxon>
        <taxon>Tumebacillus</taxon>
    </lineage>
</organism>
<keyword evidence="3" id="KW-1185">Reference proteome</keyword>
<dbReference type="SMART" id="SM00450">
    <property type="entry name" value="RHOD"/>
    <property type="match status" value="1"/>
</dbReference>
<reference evidence="2 3" key="1">
    <citation type="journal article" date="2013" name="Int. J. Syst. Evol. Microbiol.">
        <title>Tumebacillus flagellatus sp. nov., an alpha-amylase/pullulanase-producing bacterium isolated from cassava wastewater.</title>
        <authorList>
            <person name="Wang Q."/>
            <person name="Xie N."/>
            <person name="Qin Y."/>
            <person name="Shen N."/>
            <person name="Zhu J."/>
            <person name="Mi H."/>
            <person name="Huang R."/>
        </authorList>
    </citation>
    <scope>NUCLEOTIDE SEQUENCE [LARGE SCALE GENOMIC DNA]</scope>
    <source>
        <strain evidence="2 3">GST4</strain>
    </source>
</reference>
<dbReference type="InterPro" id="IPR050229">
    <property type="entry name" value="GlpE_sulfurtransferase"/>
</dbReference>
<accession>A0A074M5W2</accession>
<dbReference type="RefSeq" id="WP_038093252.1">
    <property type="nucleotide sequence ID" value="NZ_JMIR01000038.1"/>
</dbReference>
<protein>
    <submittedName>
        <fullName evidence="2">Sulfurtransferase</fullName>
    </submittedName>
</protein>